<evidence type="ECO:0000256" key="1">
    <source>
        <dbReference type="SAM" id="Phobius"/>
    </source>
</evidence>
<comment type="caution">
    <text evidence="3">The sequence shown here is derived from an EMBL/GenBank/DDBJ whole genome shotgun (WGS) entry which is preliminary data.</text>
</comment>
<dbReference type="SMART" id="SM00100">
    <property type="entry name" value="cNMP"/>
    <property type="match status" value="1"/>
</dbReference>
<feature type="transmembrane region" description="Helical" evidence="1">
    <location>
        <begin position="156"/>
        <end position="176"/>
    </location>
</feature>
<feature type="transmembrane region" description="Helical" evidence="1">
    <location>
        <begin position="267"/>
        <end position="288"/>
    </location>
</feature>
<keyword evidence="4" id="KW-1185">Reference proteome</keyword>
<dbReference type="CDD" id="cd00038">
    <property type="entry name" value="CAP_ED"/>
    <property type="match status" value="1"/>
</dbReference>
<keyword evidence="1" id="KW-1133">Transmembrane helix</keyword>
<dbReference type="Proteomes" id="UP001359485">
    <property type="component" value="Unassembled WGS sequence"/>
</dbReference>
<keyword evidence="1" id="KW-0812">Transmembrane</keyword>
<evidence type="ECO:0000313" key="4">
    <source>
        <dbReference type="Proteomes" id="UP001359485"/>
    </source>
</evidence>
<accession>A0ABR1B571</accession>
<feature type="transmembrane region" description="Helical" evidence="1">
    <location>
        <begin position="183"/>
        <end position="206"/>
    </location>
</feature>
<keyword evidence="1" id="KW-0472">Membrane</keyword>
<feature type="transmembrane region" description="Helical" evidence="1">
    <location>
        <begin position="55"/>
        <end position="72"/>
    </location>
</feature>
<protein>
    <recommendedName>
        <fullName evidence="2">Cyclic nucleotide-binding domain-containing protein</fullName>
    </recommendedName>
</protein>
<organism evidence="3 4">
    <name type="scientific">Polyplax serrata</name>
    <name type="common">Common mouse louse</name>
    <dbReference type="NCBI Taxonomy" id="468196"/>
    <lineage>
        <taxon>Eukaryota</taxon>
        <taxon>Metazoa</taxon>
        <taxon>Ecdysozoa</taxon>
        <taxon>Arthropoda</taxon>
        <taxon>Hexapoda</taxon>
        <taxon>Insecta</taxon>
        <taxon>Pterygota</taxon>
        <taxon>Neoptera</taxon>
        <taxon>Paraneoptera</taxon>
        <taxon>Psocodea</taxon>
        <taxon>Troctomorpha</taxon>
        <taxon>Phthiraptera</taxon>
        <taxon>Anoplura</taxon>
        <taxon>Polyplacidae</taxon>
        <taxon>Polyplax</taxon>
    </lineage>
</organism>
<dbReference type="Gene3D" id="2.60.120.10">
    <property type="entry name" value="Jelly Rolls"/>
    <property type="match status" value="1"/>
</dbReference>
<dbReference type="SUPFAM" id="SSF51206">
    <property type="entry name" value="cAMP-binding domain-like"/>
    <property type="match status" value="1"/>
</dbReference>
<evidence type="ECO:0000259" key="2">
    <source>
        <dbReference type="PROSITE" id="PS50042"/>
    </source>
</evidence>
<dbReference type="PROSITE" id="PS50042">
    <property type="entry name" value="CNMP_BINDING_3"/>
    <property type="match status" value="1"/>
</dbReference>
<dbReference type="PANTHER" id="PTHR45689">
    <property type="entry name" value="I[[H]] CHANNEL, ISOFORM E"/>
    <property type="match status" value="1"/>
</dbReference>
<dbReference type="InterPro" id="IPR018490">
    <property type="entry name" value="cNMP-bd_dom_sf"/>
</dbReference>
<sequence>MKKKIFYAQNTHVYPGIISRNNAVIEYEKYVHRTFFPYVIHPYSYFRICWEKTETVLIPVRLCIMSLLWAAMPHGSPSFQFSLLVCHGISFVDVILNFFTGYIDSKTEVAVLQPRHIIRKYLRTHFLCDILSCIPFEFIFVVGTSSNRLNYGLPEVIIDILNHCIYLRYFCFIRYYHRLAKIMLWNIFFVGIICVIFAIGIILFVANDIYCILGIINASNSPNNTEFKPQMAHDLVVMSTNLYVYFNDIIDLILDCLYYESTSINPYIRSVVLISIFFCNIVFVTYFIKYVMVKLVPKERFLDLESRVLTFVRMKHLSRTLEYKSLLYFQVLLENKAYTEDELFNYIPDTFKADIFFQLCLPLLKHFYAFEDLPTFVLRRLAECMTYQLHLPNEVVMRKDDPVLSMYFVHRGTVALYSSKHVELYHFEGGSCFNGRNLILDDNSTGYYAISIEVAEVYKLHRADFVEIMRSYPSLLKSVELKVIHEKTGGNYII</sequence>
<dbReference type="InterPro" id="IPR051413">
    <property type="entry name" value="K/Na_HCN_channel"/>
</dbReference>
<gene>
    <name evidence="3" type="ORF">RUM44_000338</name>
</gene>
<feature type="transmembrane region" description="Helical" evidence="1">
    <location>
        <begin position="124"/>
        <end position="144"/>
    </location>
</feature>
<dbReference type="EMBL" id="JAWJWF010000003">
    <property type="protein sequence ID" value="KAK6635089.1"/>
    <property type="molecule type" value="Genomic_DNA"/>
</dbReference>
<dbReference type="PANTHER" id="PTHR45689:SF14">
    <property type="entry name" value="CYCLIC NUCLEOTIDE-GATED CATION CHANNEL SUBUNIT A-LIKE PROTEIN"/>
    <property type="match status" value="1"/>
</dbReference>
<dbReference type="Pfam" id="PF00027">
    <property type="entry name" value="cNMP_binding"/>
    <property type="match status" value="1"/>
</dbReference>
<reference evidence="3 4" key="1">
    <citation type="submission" date="2023-09" db="EMBL/GenBank/DDBJ databases">
        <title>Genomes of two closely related lineages of the louse Polyplax serrata with different host specificities.</title>
        <authorList>
            <person name="Martinu J."/>
            <person name="Tarabai H."/>
            <person name="Stefka J."/>
            <person name="Hypsa V."/>
        </authorList>
    </citation>
    <scope>NUCLEOTIDE SEQUENCE [LARGE SCALE GENOMIC DNA]</scope>
    <source>
        <strain evidence="3">98ZLc_SE</strain>
    </source>
</reference>
<feature type="domain" description="Cyclic nucleotide-binding" evidence="2">
    <location>
        <begin position="369"/>
        <end position="469"/>
    </location>
</feature>
<name>A0ABR1B571_POLSC</name>
<evidence type="ECO:0000313" key="3">
    <source>
        <dbReference type="EMBL" id="KAK6635089.1"/>
    </source>
</evidence>
<dbReference type="InterPro" id="IPR000595">
    <property type="entry name" value="cNMP-bd_dom"/>
</dbReference>
<dbReference type="InterPro" id="IPR014710">
    <property type="entry name" value="RmlC-like_jellyroll"/>
</dbReference>
<feature type="transmembrane region" description="Helical" evidence="1">
    <location>
        <begin position="78"/>
        <end position="103"/>
    </location>
</feature>
<proteinExistence type="predicted"/>